<keyword evidence="2" id="KW-1185">Reference proteome</keyword>
<dbReference type="EMBL" id="CP012033">
    <property type="protein sequence ID" value="AKP64463.1"/>
    <property type="molecule type" value="Genomic_DNA"/>
</dbReference>
<sequence length="146" mass="15792">MMERYQASARKTDSSLQVDVHSRGIHTTIDEPASLGGGNTGMNPVELVLSALGTSLQETATELAATNKFNYEQMTVALEGDLDAAGFMGDPDIRNGFQEIRYNLAFKTDETQAACDRFADKVEANCPVKDMLSNGVTIALDQVEIV</sequence>
<accession>A0AAC8UV49</accession>
<organism evidence="1 2">
    <name type="scientific">Levilactobacillus koreensis</name>
    <dbReference type="NCBI Taxonomy" id="637971"/>
    <lineage>
        <taxon>Bacteria</taxon>
        <taxon>Bacillati</taxon>
        <taxon>Bacillota</taxon>
        <taxon>Bacilli</taxon>
        <taxon>Lactobacillales</taxon>
        <taxon>Lactobacillaceae</taxon>
        <taxon>Levilactobacillus</taxon>
    </lineage>
</organism>
<dbReference type="KEGG" id="lko:ABN16_05255"/>
<evidence type="ECO:0000313" key="2">
    <source>
        <dbReference type="Proteomes" id="UP000036000"/>
    </source>
</evidence>
<reference evidence="1 2" key="1">
    <citation type="submission" date="2015-07" db="EMBL/GenBank/DDBJ databases">
        <title>Lactobacillus korensis/26-25/ whole genome sequencing.</title>
        <authorList>
            <person name="Kim M.K."/>
            <person name="Im W.-T."/>
            <person name="Srinivasan S."/>
            <person name="Lee J.-J."/>
        </authorList>
    </citation>
    <scope>NUCLEOTIDE SEQUENCE [LARGE SCALE GENOMIC DNA]</scope>
    <source>
        <strain evidence="1 2">26-25</strain>
    </source>
</reference>
<dbReference type="PANTHER" id="PTHR35368:SF1">
    <property type="entry name" value="HYDROPEROXIDE REDUCTASE"/>
    <property type="match status" value="1"/>
</dbReference>
<proteinExistence type="predicted"/>
<dbReference type="AlphaFoldDB" id="A0AAC8UV49"/>
<dbReference type="SUPFAM" id="SSF82784">
    <property type="entry name" value="OsmC-like"/>
    <property type="match status" value="1"/>
</dbReference>
<dbReference type="InterPro" id="IPR052924">
    <property type="entry name" value="OsmC/Ohr_hydroprdx_reductase"/>
</dbReference>
<dbReference type="Gene3D" id="3.30.300.20">
    <property type="match status" value="1"/>
</dbReference>
<protein>
    <submittedName>
        <fullName evidence="1">Osmotically inducible protein OsmC</fullName>
    </submittedName>
</protein>
<dbReference type="InterPro" id="IPR015946">
    <property type="entry name" value="KH_dom-like_a/b"/>
</dbReference>
<name>A0AAC8UV49_9LACO</name>
<dbReference type="PANTHER" id="PTHR35368">
    <property type="entry name" value="HYDROPEROXIDE REDUCTASE"/>
    <property type="match status" value="1"/>
</dbReference>
<dbReference type="Pfam" id="PF02566">
    <property type="entry name" value="OsmC"/>
    <property type="match status" value="1"/>
</dbReference>
<dbReference type="InterPro" id="IPR036102">
    <property type="entry name" value="OsmC/Ohrsf"/>
</dbReference>
<gene>
    <name evidence="1" type="ORF">ABN16_05255</name>
</gene>
<dbReference type="Proteomes" id="UP000036000">
    <property type="component" value="Chromosome"/>
</dbReference>
<evidence type="ECO:0000313" key="1">
    <source>
        <dbReference type="EMBL" id="AKP64463.1"/>
    </source>
</evidence>
<dbReference type="InterPro" id="IPR003718">
    <property type="entry name" value="OsmC/Ohr_fam"/>
</dbReference>